<dbReference type="InterPro" id="IPR003653">
    <property type="entry name" value="Peptidase_C48_C"/>
</dbReference>
<dbReference type="PROSITE" id="PS50600">
    <property type="entry name" value="ULP_PROTEASE"/>
    <property type="match status" value="1"/>
</dbReference>
<feature type="domain" description="Ubiquitin-like protease family profile" evidence="6">
    <location>
        <begin position="458"/>
        <end position="633"/>
    </location>
</feature>
<evidence type="ECO:0000256" key="3">
    <source>
        <dbReference type="ARBA" id="ARBA00022801"/>
    </source>
</evidence>
<dbReference type="Pfam" id="PF02902">
    <property type="entry name" value="Peptidase_C48"/>
    <property type="match status" value="1"/>
</dbReference>
<dbReference type="Proteomes" id="UP000554482">
    <property type="component" value="Unassembled WGS sequence"/>
</dbReference>
<dbReference type="Gene3D" id="3.40.395.10">
    <property type="entry name" value="Adenoviral Proteinase, Chain A"/>
    <property type="match status" value="1"/>
</dbReference>
<evidence type="ECO:0000256" key="2">
    <source>
        <dbReference type="ARBA" id="ARBA00022670"/>
    </source>
</evidence>
<feature type="compositionally biased region" description="Acidic residues" evidence="5">
    <location>
        <begin position="350"/>
        <end position="359"/>
    </location>
</feature>
<reference evidence="7 8" key="1">
    <citation type="submission" date="2020-06" db="EMBL/GenBank/DDBJ databases">
        <title>Transcriptomic and genomic resources for Thalictrum thalictroides and T. hernandezii: Facilitating candidate gene discovery in an emerging model plant lineage.</title>
        <authorList>
            <person name="Arias T."/>
            <person name="Riano-Pachon D.M."/>
            <person name="Di Stilio V.S."/>
        </authorList>
    </citation>
    <scope>NUCLEOTIDE SEQUENCE [LARGE SCALE GENOMIC DNA]</scope>
    <source>
        <strain evidence="8">cv. WT478/WT964</strain>
        <tissue evidence="7">Leaves</tissue>
    </source>
</reference>
<keyword evidence="8" id="KW-1185">Reference proteome</keyword>
<comment type="caution">
    <text evidence="7">The sequence shown here is derived from an EMBL/GenBank/DDBJ whole genome shotgun (WGS) entry which is preliminary data.</text>
</comment>
<sequence length="669" mass="76802">EKKMSDLNKLVDNVSSSILNKEKSKEDLGVRQSPRLKEAKEGNIVTKAIGNLKQYGAFRSCPTTMVSITTNMKETLLSSHKDAMLNTPFGRLFNLFLEKKIKKESMANQNRKLLFDIISRYSVEKDAFKFGEGENAKFVKFEPKHVALTFGIPVYGRKIAEVFRKFRFDPDQSSFLVKHNLQGCSDIKRNVMKSKIESLMTEEGSEKDFLRMIILFMSATIFFPNSNNSIGKSFVVHLENIENMRKLGWADLIYSELMKKAKTKKENPLYCACVIPLLIKDDFEDIKDGEKLLLEEVIIQPEDDNPKDYEQLFEENIELKAEIVKLKRRIDELEIKRRIEVGDEERWEDIVEDGQEEEQQEKVVMPHEDDEKIDNDGSSKDDGKVEEDGKVELENPPEDGKVELEKQRGNLKAAEVHILKEANKSKHFNHIDDTCKNIVAQFFGFASGEMNAYKDDTCEISARAVEDLMFDGFTHGEIINFYMKRLKNNEDPNTALSLYVSAYAWTHFKAKQHKSKEMALDAMLQNHFTDDIKFIFVPMNTSKSAGQSEGHHWTLLVLNCEEKTCQHYNSLMPRRGASDRCFNDAKTMAKEVIKVLNSNKIISKRCKGNWKAIPTKASCPQQGETQKKSLKFLIVTRLSQKGVKAIGKQYRPKLAALNKEKPWIAGYTY</sequence>
<dbReference type="SUPFAM" id="SSF54001">
    <property type="entry name" value="Cysteine proteinases"/>
    <property type="match status" value="1"/>
</dbReference>
<dbReference type="GO" id="GO:0008234">
    <property type="term" value="F:cysteine-type peptidase activity"/>
    <property type="evidence" value="ECO:0007669"/>
    <property type="project" value="InterPro"/>
</dbReference>
<name>A0A7J6V146_THATH</name>
<accession>A0A7J6V146</accession>
<dbReference type="OrthoDB" id="1905044at2759"/>
<evidence type="ECO:0000313" key="7">
    <source>
        <dbReference type="EMBL" id="KAF5178686.1"/>
    </source>
</evidence>
<evidence type="ECO:0000313" key="8">
    <source>
        <dbReference type="Proteomes" id="UP000554482"/>
    </source>
</evidence>
<keyword evidence="2" id="KW-0645">Protease</keyword>
<dbReference type="EMBL" id="JABWDY010039747">
    <property type="protein sequence ID" value="KAF5178686.1"/>
    <property type="molecule type" value="Genomic_DNA"/>
</dbReference>
<proteinExistence type="inferred from homology"/>
<gene>
    <name evidence="7" type="ORF">FRX31_031726</name>
</gene>
<feature type="coiled-coil region" evidence="4">
    <location>
        <begin position="309"/>
        <end position="336"/>
    </location>
</feature>
<evidence type="ECO:0000256" key="5">
    <source>
        <dbReference type="SAM" id="MobiDB-lite"/>
    </source>
</evidence>
<comment type="similarity">
    <text evidence="1">Belongs to the peptidase C48 family.</text>
</comment>
<dbReference type="PANTHER" id="PTHR34835">
    <property type="entry name" value="OS07G0283600 PROTEIN-RELATED"/>
    <property type="match status" value="1"/>
</dbReference>
<feature type="non-terminal residue" evidence="7">
    <location>
        <position position="1"/>
    </location>
</feature>
<evidence type="ECO:0000259" key="6">
    <source>
        <dbReference type="PROSITE" id="PS50600"/>
    </source>
</evidence>
<evidence type="ECO:0000256" key="4">
    <source>
        <dbReference type="SAM" id="Coils"/>
    </source>
</evidence>
<dbReference type="GO" id="GO:0006508">
    <property type="term" value="P:proteolysis"/>
    <property type="evidence" value="ECO:0007669"/>
    <property type="project" value="UniProtKB-KW"/>
</dbReference>
<evidence type="ECO:0000256" key="1">
    <source>
        <dbReference type="ARBA" id="ARBA00005234"/>
    </source>
</evidence>
<feature type="compositionally biased region" description="Basic and acidic residues" evidence="5">
    <location>
        <begin position="360"/>
        <end position="398"/>
    </location>
</feature>
<keyword evidence="4" id="KW-0175">Coiled coil</keyword>
<protein>
    <recommendedName>
        <fullName evidence="6">Ubiquitin-like protease family profile domain-containing protein</fullName>
    </recommendedName>
</protein>
<feature type="region of interest" description="Disordered" evidence="5">
    <location>
        <begin position="350"/>
        <end position="398"/>
    </location>
</feature>
<dbReference type="InterPro" id="IPR038765">
    <property type="entry name" value="Papain-like_cys_pep_sf"/>
</dbReference>
<keyword evidence="3" id="KW-0378">Hydrolase</keyword>
<organism evidence="7 8">
    <name type="scientific">Thalictrum thalictroides</name>
    <name type="common">Rue-anemone</name>
    <name type="synonym">Anemone thalictroides</name>
    <dbReference type="NCBI Taxonomy" id="46969"/>
    <lineage>
        <taxon>Eukaryota</taxon>
        <taxon>Viridiplantae</taxon>
        <taxon>Streptophyta</taxon>
        <taxon>Embryophyta</taxon>
        <taxon>Tracheophyta</taxon>
        <taxon>Spermatophyta</taxon>
        <taxon>Magnoliopsida</taxon>
        <taxon>Ranunculales</taxon>
        <taxon>Ranunculaceae</taxon>
        <taxon>Thalictroideae</taxon>
        <taxon>Thalictrum</taxon>
    </lineage>
</organism>
<dbReference type="AlphaFoldDB" id="A0A7J6V146"/>